<evidence type="ECO:0000313" key="5">
    <source>
        <dbReference type="Proteomes" id="UP000429607"/>
    </source>
</evidence>
<dbReference type="Proteomes" id="UP000435112">
    <property type="component" value="Unassembled WGS sequence"/>
</dbReference>
<evidence type="ECO:0000313" key="3">
    <source>
        <dbReference type="EMBL" id="KAE9040950.1"/>
    </source>
</evidence>
<accession>A0A6A3NC48</accession>
<evidence type="ECO:0000313" key="7">
    <source>
        <dbReference type="Proteomes" id="UP000435112"/>
    </source>
</evidence>
<evidence type="ECO:0000313" key="4">
    <source>
        <dbReference type="EMBL" id="KAE9346644.1"/>
    </source>
</evidence>
<organism evidence="3 5">
    <name type="scientific">Phytophthora rubi</name>
    <dbReference type="NCBI Taxonomy" id="129364"/>
    <lineage>
        <taxon>Eukaryota</taxon>
        <taxon>Sar</taxon>
        <taxon>Stramenopiles</taxon>
        <taxon>Oomycota</taxon>
        <taxon>Peronosporomycetes</taxon>
        <taxon>Peronosporales</taxon>
        <taxon>Peronosporaceae</taxon>
        <taxon>Phytophthora</taxon>
    </lineage>
</organism>
<reference evidence="5 7" key="1">
    <citation type="submission" date="2018-09" db="EMBL/GenBank/DDBJ databases">
        <title>Genomic investigation of the strawberry pathogen Phytophthora fragariae indicates pathogenicity is determined by transcriptional variation in three key races.</title>
        <authorList>
            <person name="Adams T.M."/>
            <person name="Armitage A.D."/>
            <person name="Sobczyk M.K."/>
            <person name="Bates H.J."/>
            <person name="Dunwell J.M."/>
            <person name="Nellist C.F."/>
            <person name="Harrison R.J."/>
        </authorList>
    </citation>
    <scope>NUCLEOTIDE SEQUENCE [LARGE SCALE GENOMIC DNA]</scope>
    <source>
        <strain evidence="3 5">SCRP249</strain>
        <strain evidence="2 7">SCRP324</strain>
        <strain evidence="4 6">SCRP333</strain>
    </source>
</reference>
<sequence length="52" mass="5520">MPAGSIVALVAMNALLTAKWVAFSGVSKTVSVPIWSRNAADESPSWSRRDST</sequence>
<feature type="signal peptide" evidence="1">
    <location>
        <begin position="1"/>
        <end position="18"/>
    </location>
</feature>
<dbReference type="EMBL" id="QXFV01000329">
    <property type="protein sequence ID" value="KAE9040950.1"/>
    <property type="molecule type" value="Genomic_DNA"/>
</dbReference>
<gene>
    <name evidence="3" type="ORF">PR001_g6833</name>
    <name evidence="2" type="ORF">PR002_g7256</name>
    <name evidence="4" type="ORF">PR003_g7321</name>
</gene>
<keyword evidence="1" id="KW-0732">Signal</keyword>
<comment type="caution">
    <text evidence="3">The sequence shown here is derived from an EMBL/GenBank/DDBJ whole genome shotgun (WGS) entry which is preliminary data.</text>
</comment>
<dbReference type="Proteomes" id="UP000434957">
    <property type="component" value="Unassembled WGS sequence"/>
</dbReference>
<protein>
    <submittedName>
        <fullName evidence="3">Uncharacterized protein</fullName>
    </submittedName>
</protein>
<dbReference type="Proteomes" id="UP000429607">
    <property type="component" value="Unassembled WGS sequence"/>
</dbReference>
<dbReference type="EMBL" id="QXFT01000343">
    <property type="protein sequence ID" value="KAE9346644.1"/>
    <property type="molecule type" value="Genomic_DNA"/>
</dbReference>
<dbReference type="AlphaFoldDB" id="A0A6A3NC48"/>
<name>A0A6A3NC48_9STRA</name>
<evidence type="ECO:0000313" key="2">
    <source>
        <dbReference type="EMBL" id="KAE9036058.1"/>
    </source>
</evidence>
<dbReference type="OrthoDB" id="10277690at2759"/>
<keyword evidence="6" id="KW-1185">Reference proteome</keyword>
<proteinExistence type="predicted"/>
<dbReference type="EMBL" id="QXFU01000343">
    <property type="protein sequence ID" value="KAE9036058.1"/>
    <property type="molecule type" value="Genomic_DNA"/>
</dbReference>
<feature type="chain" id="PRO_5036380237" evidence="1">
    <location>
        <begin position="19"/>
        <end position="52"/>
    </location>
</feature>
<evidence type="ECO:0000313" key="6">
    <source>
        <dbReference type="Proteomes" id="UP000434957"/>
    </source>
</evidence>
<evidence type="ECO:0000256" key="1">
    <source>
        <dbReference type="SAM" id="SignalP"/>
    </source>
</evidence>